<name>W1IS86_9GAMM</name>
<accession>W1IS86</accession>
<protein>
    <submittedName>
        <fullName evidence="1">Uncharacterized protein</fullName>
    </submittedName>
</protein>
<proteinExistence type="predicted"/>
<dbReference type="Proteomes" id="UP000019202">
    <property type="component" value="Unassembled WGS sequence"/>
</dbReference>
<evidence type="ECO:0000313" key="1">
    <source>
        <dbReference type="EMBL" id="CDL81299.1"/>
    </source>
</evidence>
<keyword evidence="2" id="KW-1185">Reference proteome</keyword>
<gene>
    <name evidence="1" type="ORF">XSR1_120030</name>
</gene>
<reference evidence="1" key="1">
    <citation type="submission" date="2013-11" db="EMBL/GenBank/DDBJ databases">
        <title>Draft genome sequence and annotation of the entomopathogenic bacteria, Xenorhabdus cabanillasi strain JM26 and Xenorhabdus szentirmai strain DSM 16338.</title>
        <authorList>
            <person name="Gualtieri M."/>
            <person name="Ogier J.C."/>
            <person name="Pages S."/>
            <person name="Givaudan A."/>
            <person name="Gaudriault S."/>
        </authorList>
    </citation>
    <scope>NUCLEOTIDE SEQUENCE [LARGE SCALE GENOMIC DNA]</scope>
    <source>
        <strain evidence="1">DSM 16338</strain>
    </source>
</reference>
<evidence type="ECO:0000313" key="2">
    <source>
        <dbReference type="Proteomes" id="UP000019202"/>
    </source>
</evidence>
<dbReference type="STRING" id="1427518.XSR1_120030"/>
<dbReference type="EMBL" id="CBXF010000024">
    <property type="protein sequence ID" value="CDL81299.1"/>
    <property type="molecule type" value="Genomic_DNA"/>
</dbReference>
<sequence>MTIRLAVNMHIKLIKFILIINVHGLLRDPIRFKFANSSDSTCAPFEYPFAILITYSPLMPSNSPNQVRL</sequence>
<organism evidence="1 2">
    <name type="scientific">Xenorhabdus szentirmaii DSM 16338</name>
    <dbReference type="NCBI Taxonomy" id="1427518"/>
    <lineage>
        <taxon>Bacteria</taxon>
        <taxon>Pseudomonadati</taxon>
        <taxon>Pseudomonadota</taxon>
        <taxon>Gammaproteobacteria</taxon>
        <taxon>Enterobacterales</taxon>
        <taxon>Morganellaceae</taxon>
        <taxon>Xenorhabdus</taxon>
    </lineage>
</organism>
<dbReference type="AlphaFoldDB" id="W1IS86"/>
<comment type="caution">
    <text evidence="1">The sequence shown here is derived from an EMBL/GenBank/DDBJ whole genome shotgun (WGS) entry which is preliminary data.</text>
</comment>